<dbReference type="SUPFAM" id="SSF52402">
    <property type="entry name" value="Adenine nucleotide alpha hydrolases-like"/>
    <property type="match status" value="1"/>
</dbReference>
<dbReference type="Gene3D" id="3.40.50.12370">
    <property type="match status" value="1"/>
</dbReference>
<protein>
    <submittedName>
        <fullName evidence="1">Universal stress protein</fullName>
    </submittedName>
</protein>
<name>A0A410NYZ1_BREDI</name>
<organism evidence="1 3">
    <name type="scientific">Brevundimonas diminuta</name>
    <name type="common">Pseudomonas diminuta</name>
    <dbReference type="NCBI Taxonomy" id="293"/>
    <lineage>
        <taxon>Bacteria</taxon>
        <taxon>Pseudomonadati</taxon>
        <taxon>Pseudomonadota</taxon>
        <taxon>Alphaproteobacteria</taxon>
        <taxon>Caulobacterales</taxon>
        <taxon>Caulobacteraceae</taxon>
        <taxon>Brevundimonas</taxon>
    </lineage>
</organism>
<dbReference type="Proteomes" id="UP000596117">
    <property type="component" value="Chromosome"/>
</dbReference>
<accession>A0A410NYZ1</accession>
<sequence length="269" mass="28509">MTYRDIIVDATPRDDLVQTLEQARDLAAKFDARLTALCFAWPRTSALRTAVASSPLSVREDTRRMDAALAGAHEAFVQVFGSGSKAPAWLSGMAEPAPLLRHHLLAADLLVTSSSPPIDCVFPHAGELAIHGGGPVLRLGQKNAGRDFTNAVIGWKDAPQARRALHDALPLLQRAQAVTVVGVGDEVEQGRLADVARHLERHAVTAAVSHIPTTAGTAVAADLLAEARRLGADLIVTGAFGRGPLAQRLWGGMTSGLQNDADLSWLLSH</sequence>
<dbReference type="CDD" id="cd00293">
    <property type="entry name" value="USP-like"/>
    <property type="match status" value="1"/>
</dbReference>
<evidence type="ECO:0000313" key="4">
    <source>
        <dbReference type="Proteomes" id="UP000596117"/>
    </source>
</evidence>
<evidence type="ECO:0000313" key="1">
    <source>
        <dbReference type="EMBL" id="QAT15096.1"/>
    </source>
</evidence>
<keyword evidence="4" id="KW-1185">Reference proteome</keyword>
<dbReference type="AlphaFoldDB" id="A0A410NYZ1"/>
<dbReference type="Proteomes" id="UP000287388">
    <property type="component" value="Chromosome"/>
</dbReference>
<dbReference type="RefSeq" id="WP_046652895.1">
    <property type="nucleotide sequence ID" value="NZ_BJNC01000026.1"/>
</dbReference>
<gene>
    <name evidence="1" type="ORF">EQG53_12425</name>
    <name evidence="2" type="ORF">I6H83_10025</name>
</gene>
<reference evidence="2 4" key="2">
    <citation type="submission" date="2020-12" db="EMBL/GenBank/DDBJ databases">
        <title>FDA dAtabase for Regulatory Grade micrObial Sequences (FDA-ARGOS): Supporting development and validation of Infectious Disease Dx tests.</title>
        <authorList>
            <person name="Kerrigan L."/>
            <person name="Long C."/>
            <person name="Tallon L."/>
            <person name="Sadzewicz L."/>
            <person name="Zhao X."/>
            <person name="Boylan J."/>
            <person name="Ott S."/>
            <person name="Bowen H."/>
            <person name="Vavikolanu K."/>
            <person name="Mehta A."/>
            <person name="Aluvathingal J."/>
            <person name="Nadendla S."/>
            <person name="Yan Y."/>
            <person name="Sichtig H."/>
        </authorList>
    </citation>
    <scope>NUCLEOTIDE SEQUENCE [LARGE SCALE GENOMIC DNA]</scope>
    <source>
        <strain evidence="2 4">FDAARGOS_1026</strain>
    </source>
</reference>
<evidence type="ECO:0000313" key="3">
    <source>
        <dbReference type="Proteomes" id="UP000287388"/>
    </source>
</evidence>
<reference evidence="1 3" key="1">
    <citation type="submission" date="2019-01" db="EMBL/GenBank/DDBJ databases">
        <title>Brevundimonas diminuta Genome sequencing and assembly.</title>
        <authorList>
            <person name="Chen H."/>
        </authorList>
    </citation>
    <scope>NUCLEOTIDE SEQUENCE [LARGE SCALE GENOMIC DNA]</scope>
    <source>
        <strain evidence="1">ATCC</strain>
        <strain evidence="3">ATCC(B) 19146</strain>
    </source>
</reference>
<proteinExistence type="predicted"/>
<dbReference type="EMBL" id="CP035093">
    <property type="protein sequence ID" value="QAT15096.1"/>
    <property type="molecule type" value="Genomic_DNA"/>
</dbReference>
<dbReference type="EMBL" id="CP066026">
    <property type="protein sequence ID" value="QQB87521.1"/>
    <property type="molecule type" value="Genomic_DNA"/>
</dbReference>
<dbReference type="KEGG" id="bdm:EQG53_12425"/>
<evidence type="ECO:0000313" key="2">
    <source>
        <dbReference type="EMBL" id="QQB87521.1"/>
    </source>
</evidence>